<proteinExistence type="inferred from homology"/>
<evidence type="ECO:0000256" key="8">
    <source>
        <dbReference type="ARBA" id="ARBA00023315"/>
    </source>
</evidence>
<dbReference type="PANTHER" id="PTHR18919:SF153">
    <property type="entry name" value="TRIFUNCTIONAL ENZYME SUBUNIT BETA, MITOCHONDRIAL"/>
    <property type="match status" value="1"/>
</dbReference>
<dbReference type="AlphaFoldDB" id="A0A3R7GSQ2"/>
<dbReference type="InterPro" id="IPR020616">
    <property type="entry name" value="Thiolase_N"/>
</dbReference>
<evidence type="ECO:0000259" key="12">
    <source>
        <dbReference type="Pfam" id="PF07985"/>
    </source>
</evidence>
<comment type="caution">
    <text evidence="13">The sequence shown here is derived from an EMBL/GenBank/DDBJ whole genome shotgun (WGS) entry which is preliminary data.</text>
</comment>
<dbReference type="PROSITE" id="PS00737">
    <property type="entry name" value="THIOLASE_2"/>
    <property type="match status" value="1"/>
</dbReference>
<dbReference type="Pfam" id="PF07985">
    <property type="entry name" value="SRR1"/>
    <property type="match status" value="1"/>
</dbReference>
<dbReference type="GO" id="GO:0003988">
    <property type="term" value="F:acetyl-CoA C-acyltransferase activity"/>
    <property type="evidence" value="ECO:0007669"/>
    <property type="project" value="UniProtKB-EC"/>
</dbReference>
<dbReference type="InterPro" id="IPR020615">
    <property type="entry name" value="Thiolase_acyl_enz_int_AS"/>
</dbReference>
<dbReference type="Pfam" id="PF00108">
    <property type="entry name" value="Thiolase_N"/>
    <property type="match status" value="1"/>
</dbReference>
<evidence type="ECO:0000256" key="1">
    <source>
        <dbReference type="ARBA" id="ARBA00004173"/>
    </source>
</evidence>
<dbReference type="Gene3D" id="3.40.47.10">
    <property type="match status" value="1"/>
</dbReference>
<accession>A0A3R7GSQ2</accession>
<dbReference type="NCBIfam" id="TIGR01930">
    <property type="entry name" value="AcCoA-C-Actrans"/>
    <property type="match status" value="1"/>
</dbReference>
<evidence type="ECO:0000256" key="2">
    <source>
        <dbReference type="ARBA" id="ARBA00010982"/>
    </source>
</evidence>
<keyword evidence="5" id="KW-0276">Fatty acid metabolism</keyword>
<dbReference type="Pfam" id="PF02803">
    <property type="entry name" value="Thiolase_C"/>
    <property type="match status" value="1"/>
</dbReference>
<dbReference type="InterPro" id="IPR016039">
    <property type="entry name" value="Thiolase-like"/>
</dbReference>
<feature type="domain" description="Thiolase C-terminal" evidence="11">
    <location>
        <begin position="321"/>
        <end position="430"/>
    </location>
</feature>
<evidence type="ECO:0000313" key="13">
    <source>
        <dbReference type="EMBL" id="KAG5446179.1"/>
    </source>
</evidence>
<dbReference type="EMBL" id="NIRI02000056">
    <property type="protein sequence ID" value="KAG5446179.1"/>
    <property type="molecule type" value="Genomic_DNA"/>
</dbReference>
<dbReference type="GO" id="GO:0006635">
    <property type="term" value="P:fatty acid beta-oxidation"/>
    <property type="evidence" value="ECO:0007669"/>
    <property type="project" value="TreeGrafter"/>
</dbReference>
<dbReference type="FunFam" id="3.40.47.10:FF:000011">
    <property type="entry name" value="3-ketoacyl-CoA thiolase"/>
    <property type="match status" value="1"/>
</dbReference>
<dbReference type="OrthoDB" id="5404651at2759"/>
<evidence type="ECO:0000313" key="14">
    <source>
        <dbReference type="Proteomes" id="UP000286415"/>
    </source>
</evidence>
<dbReference type="InterPro" id="IPR020617">
    <property type="entry name" value="Thiolase_C"/>
</dbReference>
<evidence type="ECO:0000259" key="10">
    <source>
        <dbReference type="Pfam" id="PF00108"/>
    </source>
</evidence>
<dbReference type="InterPro" id="IPR020613">
    <property type="entry name" value="Thiolase_CS"/>
</dbReference>
<feature type="domain" description="Thiolase N-terminal" evidence="10">
    <location>
        <begin position="41"/>
        <end position="312"/>
    </location>
</feature>
<evidence type="ECO:0000256" key="7">
    <source>
        <dbReference type="ARBA" id="ARBA00023128"/>
    </source>
</evidence>
<dbReference type="GO" id="GO:0005739">
    <property type="term" value="C:mitochondrion"/>
    <property type="evidence" value="ECO:0007669"/>
    <property type="project" value="UniProtKB-SubCell"/>
</dbReference>
<dbReference type="InParanoid" id="A0A3R7GSQ2"/>
<keyword evidence="3" id="KW-0963">Cytoplasm</keyword>
<evidence type="ECO:0000256" key="4">
    <source>
        <dbReference type="ARBA" id="ARBA00022679"/>
    </source>
</evidence>
<gene>
    <name evidence="13" type="ORF">CSKR_106087</name>
</gene>
<feature type="domain" description="SRR1-like" evidence="12">
    <location>
        <begin position="643"/>
        <end position="783"/>
    </location>
</feature>
<name>A0A3R7GSQ2_CLOSI</name>
<keyword evidence="8" id="KW-0012">Acyltransferase</keyword>
<keyword evidence="4" id="KW-0808">Transferase</keyword>
<keyword evidence="7" id="KW-0496">Mitochondrion</keyword>
<dbReference type="CDD" id="cd00751">
    <property type="entry name" value="thiolase"/>
    <property type="match status" value="1"/>
</dbReference>
<protein>
    <recommendedName>
        <fullName evidence="9">acetyl-CoA C-acyltransferase</fullName>
        <ecNumber evidence="9">2.3.1.16</ecNumber>
    </recommendedName>
</protein>
<comment type="similarity">
    <text evidence="2">Belongs to the thiolase-like superfamily. Thiolase family.</text>
</comment>
<reference evidence="13 14" key="2">
    <citation type="journal article" date="2021" name="Genomics">
        <title>High-quality reference genome for Clonorchis sinensis.</title>
        <authorList>
            <person name="Young N.D."/>
            <person name="Stroehlein A.J."/>
            <person name="Kinkar L."/>
            <person name="Wang T."/>
            <person name="Sohn W.M."/>
            <person name="Chang B.C.H."/>
            <person name="Kaur P."/>
            <person name="Weisz D."/>
            <person name="Dudchenko O."/>
            <person name="Aiden E.L."/>
            <person name="Korhonen P.K."/>
            <person name="Gasser R.B."/>
        </authorList>
    </citation>
    <scope>NUCLEOTIDE SEQUENCE [LARGE SCALE GENOMIC DNA]</scope>
    <source>
        <strain evidence="13">Cs-k2</strain>
    </source>
</reference>
<evidence type="ECO:0000256" key="6">
    <source>
        <dbReference type="ARBA" id="ARBA00023098"/>
    </source>
</evidence>
<evidence type="ECO:0000256" key="5">
    <source>
        <dbReference type="ARBA" id="ARBA00022832"/>
    </source>
</evidence>
<sequence>MFGCRQVALQSTRLCRSATTVATPPTTTTKKGVIKPGGKDIVLIDGVRTPFAVSGTHFKNMMLYQLAQSALRGLLHRTNIEKSSVEYISFGTVVQDVQTANVAREAALAAGFPENIPAHSVTMACISSNRAITSCIGDILAGTYETAIAGGADFMSDAPIKLSKTMRSVMLSFGKAKTLQQRLVLGSKLLSLKAWTPELPAVAEFSTQESMGHSADRLAAAFRVSRQEQDDYAMRTHRLARKAADEGLLSDIIPVKVPGSATYIEQDNGIRPSTPDVMAKLKPAFVKPHGTITAGNASFLTDGASACLITTSERAKAMGWTPKAYLRDHVYISQDPKDQLLLGPAYAITRLLDRNGLTLKDIDVYEIHEAFAGQVLANLKALDSEYFCKNYLGRSTPVGTLPMDKLNLWGGSLSIGHPFGATGRRSKLKHMDSIVPTQNVTVGEHITNKLIVTVRCLSAMPPEGNTRACLLPGCSSLGQELSRCRGWVQITDLPVSRFKIRWTSLGIANSVSYGCTIRTVNILQLTSMADLTVGGSSSTSADASLDDGGPWLRACTRRRREKSDAKLKPVLRCSTAQRPDGRRPPAGLSDLVEDDDIETLKSKFASARAYFLNSDSGTHFLATLLGDLRDAFCDISLDERDSIDVLCLGLGNPAVDRASLRQLALLDLLIERDPRLTRSRTQLYDPVFRSVSRQFIHHLGMKVIQRNEEACYQLDPDRHHLIILPHCAPVLINNLLFTNWSLDVISRMVLFSNGWKQVRCELLASGEPETLIAEELAYIHTLEPLVTVGCCNRPMPAKRRGGSKRTEELDFEGMRVQWFRRMDLLSLPPGTWAIRSPNKSGHSLNSMEGSGLVHPKTIARDDRFYADLIDQQTVSHFVDTLSAE</sequence>
<comment type="subcellular location">
    <subcellularLocation>
        <location evidence="1">Mitochondrion</location>
    </subcellularLocation>
</comment>
<keyword evidence="6" id="KW-0443">Lipid metabolism</keyword>
<dbReference type="PANTHER" id="PTHR18919">
    <property type="entry name" value="ACETYL-COA C-ACYLTRANSFERASE"/>
    <property type="match status" value="1"/>
</dbReference>
<dbReference type="Proteomes" id="UP000286415">
    <property type="component" value="Unassembled WGS sequence"/>
</dbReference>
<dbReference type="STRING" id="79923.A0A3R7GSQ2"/>
<evidence type="ECO:0000256" key="3">
    <source>
        <dbReference type="ARBA" id="ARBA00022490"/>
    </source>
</evidence>
<evidence type="ECO:0000256" key="9">
    <source>
        <dbReference type="ARBA" id="ARBA00024073"/>
    </source>
</evidence>
<organism evidence="13 14">
    <name type="scientific">Clonorchis sinensis</name>
    <name type="common">Chinese liver fluke</name>
    <dbReference type="NCBI Taxonomy" id="79923"/>
    <lineage>
        <taxon>Eukaryota</taxon>
        <taxon>Metazoa</taxon>
        <taxon>Spiralia</taxon>
        <taxon>Lophotrochozoa</taxon>
        <taxon>Platyhelminthes</taxon>
        <taxon>Trematoda</taxon>
        <taxon>Digenea</taxon>
        <taxon>Opisthorchiida</taxon>
        <taxon>Opisthorchiata</taxon>
        <taxon>Opisthorchiidae</taxon>
        <taxon>Clonorchis</taxon>
    </lineage>
</organism>
<dbReference type="SUPFAM" id="SSF53901">
    <property type="entry name" value="Thiolase-like"/>
    <property type="match status" value="2"/>
</dbReference>
<keyword evidence="14" id="KW-1185">Reference proteome</keyword>
<dbReference type="PROSITE" id="PS00098">
    <property type="entry name" value="THIOLASE_1"/>
    <property type="match status" value="1"/>
</dbReference>
<dbReference type="EC" id="2.3.1.16" evidence="9"/>
<reference evidence="13 14" key="1">
    <citation type="journal article" date="2018" name="Biotechnol. Adv.">
        <title>Improved genomic resources and new bioinformatic workflow for the carcinogenic parasite Clonorchis sinensis: Biotechnological implications.</title>
        <authorList>
            <person name="Wang D."/>
            <person name="Korhonen P.K."/>
            <person name="Gasser R.B."/>
            <person name="Young N.D."/>
        </authorList>
    </citation>
    <scope>NUCLEOTIDE SEQUENCE [LARGE SCALE GENOMIC DNA]</scope>
    <source>
        <strain evidence="13">Cs-k2</strain>
    </source>
</reference>
<dbReference type="InterPro" id="IPR012942">
    <property type="entry name" value="SRR1-like"/>
</dbReference>
<evidence type="ECO:0000259" key="11">
    <source>
        <dbReference type="Pfam" id="PF02803"/>
    </source>
</evidence>
<dbReference type="InterPro" id="IPR002155">
    <property type="entry name" value="Thiolase"/>
</dbReference>